<dbReference type="InterPro" id="IPR051067">
    <property type="entry name" value="NHER"/>
</dbReference>
<dbReference type="SMART" id="SM00228">
    <property type="entry name" value="PDZ"/>
    <property type="match status" value="1"/>
</dbReference>
<dbReference type="InterPro" id="IPR015425">
    <property type="entry name" value="FH2_Formin"/>
</dbReference>
<evidence type="ECO:0000256" key="3">
    <source>
        <dbReference type="SAM" id="Phobius"/>
    </source>
</evidence>
<sequence length="404" mass="43343">MRTGDLVLKVNGVSVRHANAEQVQQVVEACGPIVSVVLIAGAQSIGEMDKKGKSGTSSAKYRRARDFYLQGFEVLIIAIFFLQMNYYLPGDSVKKGRLIKALNKYARDRHIEHLCKALVGILQTHIERKLLREIRFLIPNKHKPQFDVMVGMNSELKRPHHPVSAMPFDSLSRSSTTDDFDFGESAQFRTWSSASSFQSQYSNQKGGINADPPRSVPIKRGGPGAGFGFTLTGNAPVCVRSVDKGSPAAQARLKPGDHILEINGLNVRNKTHAHVVELLKGSGSQPTLLILSALCSHCLDSGSQPSKPSFSNDLASAVKARNKDDEDEKASKSEAATPPPPPPPGGAGPPPPPPPPPPGLPAPPPPPGLPGVDGPDGGRMQLKRVNWEKLSGVGLENTVWAQVA</sequence>
<dbReference type="PANTHER" id="PTHR14191:SF3">
    <property type="entry name" value="NA(+)_H(+) EXCHANGE REGULATORY COFACTOR-LIKE PROTEIN NRFL-1"/>
    <property type="match status" value="1"/>
</dbReference>
<dbReference type="InterPro" id="IPR036034">
    <property type="entry name" value="PDZ_sf"/>
</dbReference>
<protein>
    <recommendedName>
        <fullName evidence="8">PDZ domain-containing protein</fullName>
    </recommendedName>
</protein>
<feature type="region of interest" description="Disordered" evidence="2">
    <location>
        <begin position="202"/>
        <end position="222"/>
    </location>
</feature>
<reference evidence="6 7" key="1">
    <citation type="journal article" date="2007" name="Science">
        <title>Sea anemone genome reveals ancestral eumetazoan gene repertoire and genomic organization.</title>
        <authorList>
            <person name="Putnam N.H."/>
            <person name="Srivastava M."/>
            <person name="Hellsten U."/>
            <person name="Dirks B."/>
            <person name="Chapman J."/>
            <person name="Salamov A."/>
            <person name="Terry A."/>
            <person name="Shapiro H."/>
            <person name="Lindquist E."/>
            <person name="Kapitonov V.V."/>
            <person name="Jurka J."/>
            <person name="Genikhovich G."/>
            <person name="Grigoriev I.V."/>
            <person name="Lucas S.M."/>
            <person name="Steele R.E."/>
            <person name="Finnerty J.R."/>
            <person name="Technau U."/>
            <person name="Martindale M.Q."/>
            <person name="Rokhsar D.S."/>
        </authorList>
    </citation>
    <scope>NUCLEOTIDE SEQUENCE [LARGE SCALE GENOMIC DNA]</scope>
    <source>
        <strain evidence="7">CH2 X CH6</strain>
    </source>
</reference>
<keyword evidence="3" id="KW-1133">Transmembrane helix</keyword>
<dbReference type="Pfam" id="PF00595">
    <property type="entry name" value="PDZ"/>
    <property type="match status" value="1"/>
</dbReference>
<keyword evidence="3" id="KW-0472">Membrane</keyword>
<dbReference type="AlphaFoldDB" id="A7RKG0"/>
<accession>A7RKG0</accession>
<evidence type="ECO:0000313" key="7">
    <source>
        <dbReference type="Proteomes" id="UP000001593"/>
    </source>
</evidence>
<feature type="region of interest" description="Disordered" evidence="2">
    <location>
        <begin position="301"/>
        <end position="380"/>
    </location>
</feature>
<dbReference type="PhylomeDB" id="A7RKG0"/>
<dbReference type="EMBL" id="DS469516">
    <property type="protein sequence ID" value="EDO47906.1"/>
    <property type="molecule type" value="Genomic_DNA"/>
</dbReference>
<organism evidence="6 7">
    <name type="scientific">Nematostella vectensis</name>
    <name type="common">Starlet sea anemone</name>
    <dbReference type="NCBI Taxonomy" id="45351"/>
    <lineage>
        <taxon>Eukaryota</taxon>
        <taxon>Metazoa</taxon>
        <taxon>Cnidaria</taxon>
        <taxon>Anthozoa</taxon>
        <taxon>Hexacorallia</taxon>
        <taxon>Actiniaria</taxon>
        <taxon>Edwardsiidae</taxon>
        <taxon>Nematostella</taxon>
    </lineage>
</organism>
<dbReference type="SUPFAM" id="SSF50156">
    <property type="entry name" value="PDZ domain-like"/>
    <property type="match status" value="2"/>
</dbReference>
<dbReference type="STRING" id="45351.A7RKG0"/>
<dbReference type="Proteomes" id="UP000001593">
    <property type="component" value="Unassembled WGS sequence"/>
</dbReference>
<evidence type="ECO:0000256" key="2">
    <source>
        <dbReference type="SAM" id="MobiDB-lite"/>
    </source>
</evidence>
<dbReference type="PANTHER" id="PTHR14191">
    <property type="entry name" value="PDZ DOMAIN CONTAINING PROTEIN"/>
    <property type="match status" value="1"/>
</dbReference>
<gene>
    <name evidence="6" type="ORF">NEMVEDRAFT_v1g198410</name>
</gene>
<dbReference type="InterPro" id="IPR001478">
    <property type="entry name" value="PDZ"/>
</dbReference>
<feature type="domain" description="PDZ" evidence="4">
    <location>
        <begin position="1"/>
        <end position="42"/>
    </location>
</feature>
<evidence type="ECO:0008006" key="8">
    <source>
        <dbReference type="Google" id="ProtNLM"/>
    </source>
</evidence>
<evidence type="ECO:0000256" key="1">
    <source>
        <dbReference type="ARBA" id="ARBA00022737"/>
    </source>
</evidence>
<feature type="compositionally biased region" description="Basic and acidic residues" evidence="2">
    <location>
        <begin position="321"/>
        <end position="332"/>
    </location>
</feature>
<dbReference type="GO" id="GO:0016324">
    <property type="term" value="C:apical plasma membrane"/>
    <property type="evidence" value="ECO:0000318"/>
    <property type="project" value="GO_Central"/>
</dbReference>
<dbReference type="eggNOG" id="KOG3552">
    <property type="taxonomic scope" value="Eukaryota"/>
</dbReference>
<feature type="domain" description="PDZ" evidence="4">
    <location>
        <begin position="215"/>
        <end position="294"/>
    </location>
</feature>
<dbReference type="CDD" id="cd07354">
    <property type="entry name" value="HN_L-delphilin-R1_like"/>
    <property type="match status" value="1"/>
</dbReference>
<name>A7RKG0_NEMVE</name>
<evidence type="ECO:0000313" key="6">
    <source>
        <dbReference type="EMBL" id="EDO47906.1"/>
    </source>
</evidence>
<feature type="domain" description="FH2" evidence="5">
    <location>
        <begin position="372"/>
        <end position="404"/>
    </location>
</feature>
<dbReference type="PROSITE" id="PS51444">
    <property type="entry name" value="FH2"/>
    <property type="match status" value="1"/>
</dbReference>
<dbReference type="InParanoid" id="A7RKG0"/>
<feature type="transmembrane region" description="Helical" evidence="3">
    <location>
        <begin position="67"/>
        <end position="88"/>
    </location>
</feature>
<dbReference type="PROSITE" id="PS50106">
    <property type="entry name" value="PDZ"/>
    <property type="match status" value="2"/>
</dbReference>
<dbReference type="Gene3D" id="2.30.42.10">
    <property type="match status" value="1"/>
</dbReference>
<keyword evidence="7" id="KW-1185">Reference proteome</keyword>
<dbReference type="GO" id="GO:0043495">
    <property type="term" value="F:protein-membrane adaptor activity"/>
    <property type="evidence" value="ECO:0000318"/>
    <property type="project" value="GO_Central"/>
</dbReference>
<proteinExistence type="predicted"/>
<keyword evidence="1" id="KW-0677">Repeat</keyword>
<evidence type="ECO:0000259" key="4">
    <source>
        <dbReference type="PROSITE" id="PS50106"/>
    </source>
</evidence>
<feature type="compositionally biased region" description="Pro residues" evidence="2">
    <location>
        <begin position="337"/>
        <end position="369"/>
    </location>
</feature>
<dbReference type="HOGENOM" id="CLU_682070_0_0_1"/>
<dbReference type="Gene3D" id="1.20.1160.20">
    <property type="match status" value="1"/>
</dbReference>
<evidence type="ECO:0000259" key="5">
    <source>
        <dbReference type="PROSITE" id="PS51444"/>
    </source>
</evidence>
<feature type="compositionally biased region" description="Polar residues" evidence="2">
    <location>
        <begin position="301"/>
        <end position="314"/>
    </location>
</feature>
<keyword evidence="3" id="KW-0812">Transmembrane</keyword>
<dbReference type="GO" id="GO:0072659">
    <property type="term" value="P:protein localization to plasma membrane"/>
    <property type="evidence" value="ECO:0000318"/>
    <property type="project" value="GO_Central"/>
</dbReference>